<name>A0A5M9HZU7_9FIRM</name>
<dbReference type="PANTHER" id="PTHR42850">
    <property type="entry name" value="METALLOPHOSPHOESTERASE"/>
    <property type="match status" value="1"/>
</dbReference>
<reference evidence="2 3" key="1">
    <citation type="submission" date="2019-07" db="EMBL/GenBank/DDBJ databases">
        <authorList>
            <person name="Wongkuna S."/>
            <person name="Scaria J."/>
        </authorList>
    </citation>
    <scope>NUCLEOTIDE SEQUENCE [LARGE SCALE GENOMIC DNA]</scope>
    <source>
        <strain evidence="2 3">SW178</strain>
    </source>
</reference>
<dbReference type="InterPro" id="IPR050126">
    <property type="entry name" value="Ap4A_hydrolase"/>
</dbReference>
<sequence length="242" mass="27679">MVPRKGMIPEKGGGAMGRTYVMSDIHGMSELFQRMLEQIRFSDEDTLYILGDMIDRGPDPAGILDIVMACDNIIALKGNHEDGFVEWYENVGDKVQQRYYYNTYDILADCEATREKLPEYVRFMKNLPLYRKVKMNGNCYLMAHASTEEILRVWKRKERLLWDTSLIDRQTGIPGYVSIVGHVPTFIIRGYPKEQASVWHSPNGRIIDVDCGAAFSDLGGRLGCLCLDTGEEYYETSLQDHK</sequence>
<dbReference type="Gene3D" id="3.60.21.10">
    <property type="match status" value="1"/>
</dbReference>
<dbReference type="OrthoDB" id="9779903at2"/>
<accession>A0A5M9HZU7</accession>
<dbReference type="Pfam" id="PF00149">
    <property type="entry name" value="Metallophos"/>
    <property type="match status" value="1"/>
</dbReference>
<dbReference type="Proteomes" id="UP000322025">
    <property type="component" value="Unassembled WGS sequence"/>
</dbReference>
<evidence type="ECO:0000313" key="3">
    <source>
        <dbReference type="Proteomes" id="UP000322025"/>
    </source>
</evidence>
<comment type="caution">
    <text evidence="2">The sequence shown here is derived from an EMBL/GenBank/DDBJ whole genome shotgun (WGS) entry which is preliminary data.</text>
</comment>
<dbReference type="PANTHER" id="PTHR42850:SF4">
    <property type="entry name" value="ZINC-DEPENDENT ENDOPOLYPHOSPHATASE"/>
    <property type="match status" value="1"/>
</dbReference>
<dbReference type="EMBL" id="VMSO01000012">
    <property type="protein sequence ID" value="KAA8501076.1"/>
    <property type="molecule type" value="Genomic_DNA"/>
</dbReference>
<keyword evidence="3" id="KW-1185">Reference proteome</keyword>
<proteinExistence type="predicted"/>
<dbReference type="InterPro" id="IPR029052">
    <property type="entry name" value="Metallo-depent_PP-like"/>
</dbReference>
<organism evidence="2 3">
    <name type="scientific">Mediterraneibacter catenae</name>
    <dbReference type="NCBI Taxonomy" id="2594882"/>
    <lineage>
        <taxon>Bacteria</taxon>
        <taxon>Bacillati</taxon>
        <taxon>Bacillota</taxon>
        <taxon>Clostridia</taxon>
        <taxon>Lachnospirales</taxon>
        <taxon>Lachnospiraceae</taxon>
        <taxon>Mediterraneibacter</taxon>
    </lineage>
</organism>
<dbReference type="InterPro" id="IPR004843">
    <property type="entry name" value="Calcineurin-like_PHP"/>
</dbReference>
<protein>
    <recommendedName>
        <fullName evidence="1">Calcineurin-like phosphoesterase domain-containing protein</fullName>
    </recommendedName>
</protein>
<evidence type="ECO:0000313" key="2">
    <source>
        <dbReference type="EMBL" id="KAA8501076.1"/>
    </source>
</evidence>
<dbReference type="AlphaFoldDB" id="A0A5M9HZU7"/>
<dbReference type="GO" id="GO:0005737">
    <property type="term" value="C:cytoplasm"/>
    <property type="evidence" value="ECO:0007669"/>
    <property type="project" value="TreeGrafter"/>
</dbReference>
<dbReference type="GO" id="GO:0016791">
    <property type="term" value="F:phosphatase activity"/>
    <property type="evidence" value="ECO:0007669"/>
    <property type="project" value="TreeGrafter"/>
</dbReference>
<dbReference type="SUPFAM" id="SSF56300">
    <property type="entry name" value="Metallo-dependent phosphatases"/>
    <property type="match status" value="1"/>
</dbReference>
<feature type="domain" description="Calcineurin-like phosphoesterase" evidence="1">
    <location>
        <begin position="18"/>
        <end position="131"/>
    </location>
</feature>
<evidence type="ECO:0000259" key="1">
    <source>
        <dbReference type="Pfam" id="PF00149"/>
    </source>
</evidence>
<gene>
    <name evidence="2" type="ORF">FNY66_10035</name>
</gene>